<dbReference type="AlphaFoldDB" id="A2Z426"/>
<feature type="chain" id="PRO_5002650831" description="Wall-associated receptor kinase galacturonan-binding domain-containing protein" evidence="4">
    <location>
        <begin position="31"/>
        <end position="411"/>
    </location>
</feature>
<feature type="transmembrane region" description="Helical" evidence="3">
    <location>
        <begin position="355"/>
        <end position="381"/>
    </location>
</feature>
<dbReference type="GO" id="GO:0030247">
    <property type="term" value="F:polysaccharide binding"/>
    <property type="evidence" value="ECO:0007669"/>
    <property type="project" value="InterPro"/>
</dbReference>
<evidence type="ECO:0000313" key="6">
    <source>
        <dbReference type="EMBL" id="EAZ10087.1"/>
    </source>
</evidence>
<comment type="subcellular location">
    <subcellularLocation>
        <location evidence="1">Membrane</location>
        <topology evidence="1">Single-pass membrane protein</topology>
    </subcellularLocation>
</comment>
<dbReference type="OMA" id="DEGGNIC"/>
<gene>
    <name evidence="6" type="ORF">OsI_32396</name>
</gene>
<keyword evidence="3" id="KW-0812">Transmembrane</keyword>
<evidence type="ECO:0000256" key="1">
    <source>
        <dbReference type="ARBA" id="ARBA00004167"/>
    </source>
</evidence>
<feature type="domain" description="Wall-associated receptor kinase galacturonan-binding" evidence="5">
    <location>
        <begin position="42"/>
        <end position="104"/>
    </location>
</feature>
<dbReference type="STRING" id="39946.A2Z426"/>
<reference evidence="6 7" key="1">
    <citation type="journal article" date="2005" name="PLoS Biol.">
        <title>The genomes of Oryza sativa: a history of duplications.</title>
        <authorList>
            <person name="Yu J."/>
            <person name="Wang J."/>
            <person name="Lin W."/>
            <person name="Li S."/>
            <person name="Li H."/>
            <person name="Zhou J."/>
            <person name="Ni P."/>
            <person name="Dong W."/>
            <person name="Hu S."/>
            <person name="Zeng C."/>
            <person name="Zhang J."/>
            <person name="Zhang Y."/>
            <person name="Li R."/>
            <person name="Xu Z."/>
            <person name="Li S."/>
            <person name="Li X."/>
            <person name="Zheng H."/>
            <person name="Cong L."/>
            <person name="Lin L."/>
            <person name="Yin J."/>
            <person name="Geng J."/>
            <person name="Li G."/>
            <person name="Shi J."/>
            <person name="Liu J."/>
            <person name="Lv H."/>
            <person name="Li J."/>
            <person name="Wang J."/>
            <person name="Deng Y."/>
            <person name="Ran L."/>
            <person name="Shi X."/>
            <person name="Wang X."/>
            <person name="Wu Q."/>
            <person name="Li C."/>
            <person name="Ren X."/>
            <person name="Wang J."/>
            <person name="Wang X."/>
            <person name="Li D."/>
            <person name="Liu D."/>
            <person name="Zhang X."/>
            <person name="Ji Z."/>
            <person name="Zhao W."/>
            <person name="Sun Y."/>
            <person name="Zhang Z."/>
            <person name="Bao J."/>
            <person name="Han Y."/>
            <person name="Dong L."/>
            <person name="Ji J."/>
            <person name="Chen P."/>
            <person name="Wu S."/>
            <person name="Liu J."/>
            <person name="Xiao Y."/>
            <person name="Bu D."/>
            <person name="Tan J."/>
            <person name="Yang L."/>
            <person name="Ye C."/>
            <person name="Zhang J."/>
            <person name="Xu J."/>
            <person name="Zhou Y."/>
            <person name="Yu Y."/>
            <person name="Zhang B."/>
            <person name="Zhuang S."/>
            <person name="Wei H."/>
            <person name="Liu B."/>
            <person name="Lei M."/>
            <person name="Yu H."/>
            <person name="Li Y."/>
            <person name="Xu H."/>
            <person name="Wei S."/>
            <person name="He X."/>
            <person name="Fang L."/>
            <person name="Zhang Z."/>
            <person name="Zhang Y."/>
            <person name="Huang X."/>
            <person name="Su Z."/>
            <person name="Tong W."/>
            <person name="Li J."/>
            <person name="Tong Z."/>
            <person name="Li S."/>
            <person name="Ye J."/>
            <person name="Wang L."/>
            <person name="Fang L."/>
            <person name="Lei T."/>
            <person name="Chen C."/>
            <person name="Chen H."/>
            <person name="Xu Z."/>
            <person name="Li H."/>
            <person name="Huang H."/>
            <person name="Zhang F."/>
            <person name="Xu H."/>
            <person name="Li N."/>
            <person name="Zhao C."/>
            <person name="Li S."/>
            <person name="Dong L."/>
            <person name="Huang Y."/>
            <person name="Li L."/>
            <person name="Xi Y."/>
            <person name="Qi Q."/>
            <person name="Li W."/>
            <person name="Zhang B."/>
            <person name="Hu W."/>
            <person name="Zhang Y."/>
            <person name="Tian X."/>
            <person name="Jiao Y."/>
            <person name="Liang X."/>
            <person name="Jin J."/>
            <person name="Gao L."/>
            <person name="Zheng W."/>
            <person name="Hao B."/>
            <person name="Liu S."/>
            <person name="Wang W."/>
            <person name="Yuan L."/>
            <person name="Cao M."/>
            <person name="McDermott J."/>
            <person name="Samudrala R."/>
            <person name="Wang J."/>
            <person name="Wong G.K."/>
            <person name="Yang H."/>
        </authorList>
    </citation>
    <scope>NUCLEOTIDE SEQUENCE [LARGE SCALE GENOMIC DNA]</scope>
    <source>
        <strain evidence="7">cv. 93-11</strain>
    </source>
</reference>
<evidence type="ECO:0000313" key="7">
    <source>
        <dbReference type="Proteomes" id="UP000007015"/>
    </source>
</evidence>
<dbReference type="PANTHER" id="PTHR33491">
    <property type="entry name" value="OSJNBA0016N04.9 PROTEIN"/>
    <property type="match status" value="1"/>
</dbReference>
<dbReference type="Gene3D" id="2.10.25.10">
    <property type="entry name" value="Laminin"/>
    <property type="match status" value="1"/>
</dbReference>
<keyword evidence="3" id="KW-0472">Membrane</keyword>
<evidence type="ECO:0000256" key="4">
    <source>
        <dbReference type="SAM" id="SignalP"/>
    </source>
</evidence>
<name>A2Z426_ORYSI</name>
<dbReference type="EMBL" id="CM000134">
    <property type="protein sequence ID" value="EAZ10087.1"/>
    <property type="molecule type" value="Genomic_DNA"/>
</dbReference>
<dbReference type="Gramene" id="BGIOSGA031269-TA">
    <property type="protein sequence ID" value="BGIOSGA031269-PA"/>
    <property type="gene ID" value="BGIOSGA031269"/>
</dbReference>
<feature type="signal peptide" evidence="4">
    <location>
        <begin position="1"/>
        <end position="30"/>
    </location>
</feature>
<dbReference type="GO" id="GO:0016020">
    <property type="term" value="C:membrane"/>
    <property type="evidence" value="ECO:0007669"/>
    <property type="project" value="UniProtKB-SubCell"/>
</dbReference>
<evidence type="ECO:0000256" key="2">
    <source>
        <dbReference type="ARBA" id="ARBA00022729"/>
    </source>
</evidence>
<dbReference type="InterPro" id="IPR025287">
    <property type="entry name" value="WAK_GUB"/>
</dbReference>
<accession>A2Z426</accession>
<keyword evidence="7" id="KW-1185">Reference proteome</keyword>
<dbReference type="HOGENOM" id="CLU_000288_43_10_1"/>
<protein>
    <recommendedName>
        <fullName evidence="5">Wall-associated receptor kinase galacturonan-binding domain-containing protein</fullName>
    </recommendedName>
</protein>
<dbReference type="Pfam" id="PF13947">
    <property type="entry name" value="GUB_WAK_bind"/>
    <property type="match status" value="1"/>
</dbReference>
<dbReference type="CDD" id="cd00054">
    <property type="entry name" value="EGF_CA"/>
    <property type="match status" value="1"/>
</dbReference>
<keyword evidence="2 4" id="KW-0732">Signal</keyword>
<evidence type="ECO:0000256" key="3">
    <source>
        <dbReference type="SAM" id="Phobius"/>
    </source>
</evidence>
<dbReference type="Proteomes" id="UP000007015">
    <property type="component" value="Chromosome 9"/>
</dbReference>
<keyword evidence="3" id="KW-1133">Transmembrane helix</keyword>
<evidence type="ECO:0000259" key="5">
    <source>
        <dbReference type="Pfam" id="PF13947"/>
    </source>
</evidence>
<organism evidence="6 7">
    <name type="scientific">Oryza sativa subsp. indica</name>
    <name type="common">Rice</name>
    <dbReference type="NCBI Taxonomy" id="39946"/>
    <lineage>
        <taxon>Eukaryota</taxon>
        <taxon>Viridiplantae</taxon>
        <taxon>Streptophyta</taxon>
        <taxon>Embryophyta</taxon>
        <taxon>Tracheophyta</taxon>
        <taxon>Spermatophyta</taxon>
        <taxon>Magnoliopsida</taxon>
        <taxon>Liliopsida</taxon>
        <taxon>Poales</taxon>
        <taxon>Poaceae</taxon>
        <taxon>BOP clade</taxon>
        <taxon>Oryzoideae</taxon>
        <taxon>Oryzeae</taxon>
        <taxon>Oryzinae</taxon>
        <taxon>Oryza</taxon>
        <taxon>Oryza sativa</taxon>
    </lineage>
</organism>
<sequence length="411" mass="42986">MVMLFPSPATAALLVLVVVLLQLQLWSAEAQVAVGSGPPAGCPAPDRCGNVSVPFPFGIRTGCSLEGFGLTCNTTSNPPRLMIGNSTLQVVSISLANSTLRAVDIAGAVNITYGYGEINGNGTWGGVAATSTSPYIVSETLNQLLVTGCNIQAILLGSGGNIITGCSSFCSIDDKDTGDMFRSPGNKCASIGCCQQQVSIGRPSYRVVLLTNLDETREFSGRVPEAVRISELGWFDGLAADLLNESLADTSLRKPVPVVLEWAVASTARQNKQAPNNWSCPTAGEARRSACTSSNSKCVNVTDNYRSGYVCQCEDGYTGNPYVPGGCQCINIPGSFLCQCPPGATSDRCVVKSKLGLIIGVGIGSGAGLFIMALGAVFLALKANKRRARMRRQVLQAEPRPFVGTIGISKG</sequence>
<proteinExistence type="predicted"/>